<keyword evidence="1" id="KW-1133">Transmembrane helix</keyword>
<dbReference type="InterPro" id="IPR036116">
    <property type="entry name" value="FN3_sf"/>
</dbReference>
<dbReference type="AlphaFoldDB" id="V4AJQ4"/>
<proteinExistence type="predicted"/>
<dbReference type="SMART" id="SM00060">
    <property type="entry name" value="FN3"/>
    <property type="match status" value="1"/>
</dbReference>
<dbReference type="InterPro" id="IPR036179">
    <property type="entry name" value="Ig-like_dom_sf"/>
</dbReference>
<evidence type="ECO:0000313" key="5">
    <source>
        <dbReference type="EMBL" id="ESO93806.1"/>
    </source>
</evidence>
<feature type="domain" description="Fibronectin type-III" evidence="4">
    <location>
        <begin position="214"/>
        <end position="310"/>
    </location>
</feature>
<sequence>MGFKWITTVCYIQCLILTVTVALPSITINDSSSSKQTYELNDTVKITCTISSNYSSISSYYIQRSGRNFEDIGNSYSGSTTKTITCDDNTYYRCYGRFNGTGMYSPVIYVTVDCPPTWAESVKSPVSYYSAQASNKYFDLLIIGQPKPTYSVQKYEPSGLQDLPIDVDVLSYSNKVRLYFRTYSEDSHGIYHIEANNSIGMLITNLTLRGLILPSKYVRAWSTTPNSIHIEWTAGELFETAPLYKLYYKSQYGQWGSNVNVKNVGSTVTYIFNNFKPNTTYYFLLTAYDIRYGTSVYSNLAQGTTLTNPSDPPQTKPPIDQTVFPDFTTISQSTPKTEVATDDKIVHVYEQEDLTFGAGIGVGIGIGLLLAIIAIMGTVIYFKRSPSTQEVIPPSIRSAETEGGRMNMNVTDGLYEQLSRPHTGVSYDNKACQSRP</sequence>
<dbReference type="Proteomes" id="UP000030746">
    <property type="component" value="Unassembled WGS sequence"/>
</dbReference>
<evidence type="ECO:0000259" key="3">
    <source>
        <dbReference type="PROSITE" id="PS50835"/>
    </source>
</evidence>
<protein>
    <recommendedName>
        <fullName evidence="7">Fibronectin type-III domain-containing protein</fullName>
    </recommendedName>
</protein>
<feature type="transmembrane region" description="Helical" evidence="1">
    <location>
        <begin position="356"/>
        <end position="382"/>
    </location>
</feature>
<evidence type="ECO:0000256" key="1">
    <source>
        <dbReference type="SAM" id="Phobius"/>
    </source>
</evidence>
<dbReference type="HOGENOM" id="CLU_628965_0_0_1"/>
<keyword evidence="2" id="KW-0732">Signal</keyword>
<dbReference type="GeneID" id="20247702"/>
<dbReference type="InterPro" id="IPR003961">
    <property type="entry name" value="FN3_dom"/>
</dbReference>
<dbReference type="OrthoDB" id="10618267at2759"/>
<dbReference type="EMBL" id="KB201890">
    <property type="protein sequence ID" value="ESO93806.1"/>
    <property type="molecule type" value="Genomic_DNA"/>
</dbReference>
<feature type="chain" id="PRO_5004716114" description="Fibronectin type-III domain-containing protein" evidence="2">
    <location>
        <begin position="23"/>
        <end position="436"/>
    </location>
</feature>
<keyword evidence="6" id="KW-1185">Reference proteome</keyword>
<dbReference type="RefSeq" id="XP_009055430.1">
    <property type="nucleotide sequence ID" value="XM_009057182.1"/>
</dbReference>
<reference evidence="5 6" key="1">
    <citation type="journal article" date="2013" name="Nature">
        <title>Insights into bilaterian evolution from three spiralian genomes.</title>
        <authorList>
            <person name="Simakov O."/>
            <person name="Marletaz F."/>
            <person name="Cho S.J."/>
            <person name="Edsinger-Gonzales E."/>
            <person name="Havlak P."/>
            <person name="Hellsten U."/>
            <person name="Kuo D.H."/>
            <person name="Larsson T."/>
            <person name="Lv J."/>
            <person name="Arendt D."/>
            <person name="Savage R."/>
            <person name="Osoegawa K."/>
            <person name="de Jong P."/>
            <person name="Grimwood J."/>
            <person name="Chapman J.A."/>
            <person name="Shapiro H."/>
            <person name="Aerts A."/>
            <person name="Otillar R.P."/>
            <person name="Terry A.Y."/>
            <person name="Boore J.L."/>
            <person name="Grigoriev I.V."/>
            <person name="Lindberg D.R."/>
            <person name="Seaver E.C."/>
            <person name="Weisblat D.A."/>
            <person name="Putnam N.H."/>
            <person name="Rokhsar D.S."/>
        </authorList>
    </citation>
    <scope>NUCLEOTIDE SEQUENCE [LARGE SCALE GENOMIC DNA]</scope>
</reference>
<dbReference type="InterPro" id="IPR013783">
    <property type="entry name" value="Ig-like_fold"/>
</dbReference>
<dbReference type="SUPFAM" id="SSF49265">
    <property type="entry name" value="Fibronectin type III"/>
    <property type="match status" value="1"/>
</dbReference>
<dbReference type="CDD" id="cd00063">
    <property type="entry name" value="FN3"/>
    <property type="match status" value="1"/>
</dbReference>
<gene>
    <name evidence="5" type="ORF">LOTGIDRAFT_228572</name>
</gene>
<dbReference type="PROSITE" id="PS50835">
    <property type="entry name" value="IG_LIKE"/>
    <property type="match status" value="1"/>
</dbReference>
<evidence type="ECO:0000256" key="2">
    <source>
        <dbReference type="SAM" id="SignalP"/>
    </source>
</evidence>
<evidence type="ECO:0008006" key="7">
    <source>
        <dbReference type="Google" id="ProtNLM"/>
    </source>
</evidence>
<feature type="signal peptide" evidence="2">
    <location>
        <begin position="1"/>
        <end position="22"/>
    </location>
</feature>
<feature type="domain" description="Ig-like" evidence="3">
    <location>
        <begin position="24"/>
        <end position="94"/>
    </location>
</feature>
<evidence type="ECO:0000313" key="6">
    <source>
        <dbReference type="Proteomes" id="UP000030746"/>
    </source>
</evidence>
<dbReference type="CTD" id="20247702"/>
<organism evidence="5 6">
    <name type="scientific">Lottia gigantea</name>
    <name type="common">Giant owl limpet</name>
    <dbReference type="NCBI Taxonomy" id="225164"/>
    <lineage>
        <taxon>Eukaryota</taxon>
        <taxon>Metazoa</taxon>
        <taxon>Spiralia</taxon>
        <taxon>Lophotrochozoa</taxon>
        <taxon>Mollusca</taxon>
        <taxon>Gastropoda</taxon>
        <taxon>Patellogastropoda</taxon>
        <taxon>Lottioidea</taxon>
        <taxon>Lottiidae</taxon>
        <taxon>Lottia</taxon>
    </lineage>
</organism>
<evidence type="ECO:0000259" key="4">
    <source>
        <dbReference type="PROSITE" id="PS50853"/>
    </source>
</evidence>
<keyword evidence="1" id="KW-0812">Transmembrane</keyword>
<accession>V4AJQ4</accession>
<name>V4AJQ4_LOTGI</name>
<dbReference type="PROSITE" id="PS50853">
    <property type="entry name" value="FN3"/>
    <property type="match status" value="1"/>
</dbReference>
<dbReference type="SUPFAM" id="SSF48726">
    <property type="entry name" value="Immunoglobulin"/>
    <property type="match status" value="1"/>
</dbReference>
<dbReference type="KEGG" id="lgi:LOTGIDRAFT_228572"/>
<dbReference type="InterPro" id="IPR007110">
    <property type="entry name" value="Ig-like_dom"/>
</dbReference>
<dbReference type="OMA" id="YICMARE"/>
<keyword evidence="1" id="KW-0472">Membrane</keyword>
<dbReference type="Gene3D" id="2.60.40.10">
    <property type="entry name" value="Immunoglobulins"/>
    <property type="match status" value="1"/>
</dbReference>